<dbReference type="Gene3D" id="4.10.1000.10">
    <property type="entry name" value="Zinc finger, CCCH-type"/>
    <property type="match status" value="1"/>
</dbReference>
<dbReference type="PANTHER" id="PTHR46582:SF1">
    <property type="entry name" value="ZINC FINGER CCCH DOMAIN-CONTAINING PROTEIN 18"/>
    <property type="match status" value="1"/>
</dbReference>
<accession>R4WJH8</accession>
<dbReference type="InterPro" id="IPR052647">
    <property type="entry name" value="Zinc_finger_CCCH-type"/>
</dbReference>
<feature type="compositionally biased region" description="Basic and acidic residues" evidence="5">
    <location>
        <begin position="199"/>
        <end position="216"/>
    </location>
</feature>
<keyword evidence="1 4" id="KW-0479">Metal-binding</keyword>
<feature type="compositionally biased region" description="Low complexity" evidence="5">
    <location>
        <begin position="305"/>
        <end position="316"/>
    </location>
</feature>
<feature type="zinc finger region" description="C3H1-type" evidence="4">
    <location>
        <begin position="554"/>
        <end position="581"/>
    </location>
</feature>
<feature type="compositionally biased region" description="Low complexity" evidence="5">
    <location>
        <begin position="217"/>
        <end position="230"/>
    </location>
</feature>
<feature type="compositionally biased region" description="Basic and acidic residues" evidence="5">
    <location>
        <begin position="509"/>
        <end position="522"/>
    </location>
</feature>
<evidence type="ECO:0000256" key="3">
    <source>
        <dbReference type="ARBA" id="ARBA00022833"/>
    </source>
</evidence>
<evidence type="ECO:0000313" key="7">
    <source>
        <dbReference type="EMBL" id="BAN20915.1"/>
    </source>
</evidence>
<proteinExistence type="evidence at transcript level"/>
<protein>
    <recommendedName>
        <fullName evidence="6">C3H1-type domain-containing protein</fullName>
    </recommendedName>
</protein>
<feature type="compositionally biased region" description="Basic residues" evidence="5">
    <location>
        <begin position="356"/>
        <end position="366"/>
    </location>
</feature>
<dbReference type="SUPFAM" id="SSF90229">
    <property type="entry name" value="CCCH zinc finger"/>
    <property type="match status" value="1"/>
</dbReference>
<dbReference type="GO" id="GO:0008270">
    <property type="term" value="F:zinc ion binding"/>
    <property type="evidence" value="ECO:0007669"/>
    <property type="project" value="UniProtKB-KW"/>
</dbReference>
<feature type="region of interest" description="Disordered" evidence="5">
    <location>
        <begin position="619"/>
        <end position="990"/>
    </location>
</feature>
<feature type="compositionally biased region" description="Polar residues" evidence="5">
    <location>
        <begin position="131"/>
        <end position="143"/>
    </location>
</feature>
<feature type="compositionally biased region" description="Basic and acidic residues" evidence="5">
    <location>
        <begin position="332"/>
        <end position="355"/>
    </location>
</feature>
<feature type="compositionally biased region" description="Basic and acidic residues" evidence="5">
    <location>
        <begin position="701"/>
        <end position="722"/>
    </location>
</feature>
<evidence type="ECO:0000256" key="1">
    <source>
        <dbReference type="ARBA" id="ARBA00022723"/>
    </source>
</evidence>
<dbReference type="EMBL" id="AK417700">
    <property type="protein sequence ID" value="BAN20915.1"/>
    <property type="molecule type" value="mRNA"/>
</dbReference>
<feature type="compositionally biased region" description="Basic residues" evidence="5">
    <location>
        <begin position="386"/>
        <end position="400"/>
    </location>
</feature>
<feature type="compositionally biased region" description="Low complexity" evidence="5">
    <location>
        <begin position="829"/>
        <end position="865"/>
    </location>
</feature>
<feature type="compositionally biased region" description="Basic and acidic residues" evidence="5">
    <location>
        <begin position="547"/>
        <end position="558"/>
    </location>
</feature>
<dbReference type="InterPro" id="IPR036855">
    <property type="entry name" value="Znf_CCCH_sf"/>
</dbReference>
<feature type="compositionally biased region" description="Basic and acidic residues" evidence="5">
    <location>
        <begin position="469"/>
        <end position="490"/>
    </location>
</feature>
<feature type="compositionally biased region" description="Basic and acidic residues" evidence="5">
    <location>
        <begin position="405"/>
        <end position="414"/>
    </location>
</feature>
<sequence length="1088" mass="121408">MDSDSSHEGDDHRNDNNKRRNWENRQNSDVSDDENFSRGAKSIDSPPESPPRGGGNLDSPPASPAQGVESPHSVYSGSRRSSGSSDGTADFPHSPDYAPPKTPESPDNDDSQSREQRTFSTERNNSREHSPSPNRSRSATPDSNPVRDDRRSESPQSKSPQPNTFASPESNGSRRRDSRELESPDELHPLSREQSLSPERLDHSGNRSPSPKERRTNSNNQSPSPSHPNNRTPDHDSRSLSQRGSPTHSRSCSPSVEKNCQIASPDSQSSQKHSGDWERCRSPNAIGRLSSKDDSPKRRKHRHGSSSSSSSSSSASPIRTDSRHVTTAHHIHSPDRIPRERDRSIDRNLDDDRSRSSSRRSGHIQKRINDESPDNENCNRKDVRNRNRSSSHNHERHKVSYGRQSPDRLSDSDGHSNISSNSSIGSPATPKSRSPQIKRGKPDKVEIKSHGEDLSDVSDVESIGSVSDEDPKPAETKKNDKEKEEKDKKNGMNMEEAEQLDFEAEESESPAKKAKEKERDRGGGGIDEEEEDGEVKELEEGELSDEGEVRPEETEPRPVCRFFSRGQCTWGSSCRFVHPGVTDKGNYTMFDMVRPLVPMNAGPPPPHIYPPIDCYRPPIERPPMMGPPPYQQPMLRREEPPGESAWERGLRQAKEMLRRSTKRKETDVDFEEKKMTLGLSGQEEYDKENDYFPRPTSPVYDEYHERSKDGEKRYRSVSDRFGDYPPPSGYYRDGWYDERPSRYHHSSRHHSTSSGYGGRGAPDDYYESSSRKKKYSSREVVVQRGEKGWKDGSPPSSRSRSGRGDEWADPWMRSKSPSRKGASRKKSYSSRSRSSSYSSSSSSRSSSYSSYSRSRSSISRSGSSRSHSRSSFSRKKLSPLARRAKSPFSRDRRVGEADRGLHMNPPPPSPRGLSPRRNPTPPPTADRANRNISARLLAAAMRDRSVSSRSSSGSESSGSSSDSSSESGSSSSSSSPVRHKPSLQQNRKKIELDEKFAQAVKAKAMDALKLSGQKQQIKLTLKGAGSSIQERLAAPLTRKRPAPDSPNSGDDDSSPTVSKKKSAPSRREELLKQLKAVEDAIARKRSKI</sequence>
<dbReference type="InterPro" id="IPR041367">
    <property type="entry name" value="Znf-CCCH_4"/>
</dbReference>
<dbReference type="GO" id="GO:0003723">
    <property type="term" value="F:RNA binding"/>
    <property type="evidence" value="ECO:0007669"/>
    <property type="project" value="TreeGrafter"/>
</dbReference>
<feature type="compositionally biased region" description="Basic and acidic residues" evidence="5">
    <location>
        <begin position="635"/>
        <end position="675"/>
    </location>
</feature>
<evidence type="ECO:0000259" key="6">
    <source>
        <dbReference type="PROSITE" id="PS50103"/>
    </source>
</evidence>
<evidence type="ECO:0000256" key="5">
    <source>
        <dbReference type="SAM" id="MobiDB-lite"/>
    </source>
</evidence>
<keyword evidence="2 4" id="KW-0863">Zinc-finger</keyword>
<dbReference type="GO" id="GO:0071011">
    <property type="term" value="C:precatalytic spliceosome"/>
    <property type="evidence" value="ECO:0007669"/>
    <property type="project" value="TreeGrafter"/>
</dbReference>
<evidence type="ECO:0000256" key="4">
    <source>
        <dbReference type="PROSITE-ProRule" id="PRU00723"/>
    </source>
</evidence>
<organism evidence="7">
    <name type="scientific">Riptortus pedestris</name>
    <name type="common">Bean bug</name>
    <dbReference type="NCBI Taxonomy" id="329032"/>
    <lineage>
        <taxon>Eukaryota</taxon>
        <taxon>Metazoa</taxon>
        <taxon>Ecdysozoa</taxon>
        <taxon>Arthropoda</taxon>
        <taxon>Hexapoda</taxon>
        <taxon>Insecta</taxon>
        <taxon>Pterygota</taxon>
        <taxon>Neoptera</taxon>
        <taxon>Paraneoptera</taxon>
        <taxon>Hemiptera</taxon>
        <taxon>Heteroptera</taxon>
        <taxon>Panheteroptera</taxon>
        <taxon>Pentatomomorpha</taxon>
        <taxon>Coreoidea</taxon>
        <taxon>Alydidae</taxon>
        <taxon>Riptortus</taxon>
    </lineage>
</organism>
<feature type="region of interest" description="Disordered" evidence="5">
    <location>
        <begin position="1"/>
        <end position="559"/>
    </location>
</feature>
<feature type="compositionally biased region" description="Basic residues" evidence="5">
    <location>
        <begin position="816"/>
        <end position="828"/>
    </location>
</feature>
<reference evidence="7" key="1">
    <citation type="journal article" date="2013" name="PLoS ONE">
        <title>Gene expression in gut symbiotic organ of stinkbug affected by extracellular bacterial symbiont.</title>
        <authorList>
            <person name="Futahashi R."/>
            <person name="Tanaka K."/>
            <person name="Tanahashi M."/>
            <person name="Nikoh N."/>
            <person name="Kikuchi Y."/>
            <person name="Lee B.L."/>
            <person name="Fukatsu T."/>
        </authorList>
    </citation>
    <scope>NUCLEOTIDE SEQUENCE</scope>
    <source>
        <tissue evidence="7">Midgut</tissue>
    </source>
</reference>
<dbReference type="PANTHER" id="PTHR46582">
    <property type="entry name" value="ZINC FINGER CCCH DOMAIN-CONTAINING PROTEIN 18"/>
    <property type="match status" value="1"/>
</dbReference>
<dbReference type="SMART" id="SM00356">
    <property type="entry name" value="ZnF_C3H1"/>
    <property type="match status" value="1"/>
</dbReference>
<feature type="region of interest" description="Disordered" evidence="5">
    <location>
        <begin position="1020"/>
        <end position="1070"/>
    </location>
</feature>
<feature type="compositionally biased region" description="Polar residues" evidence="5">
    <location>
        <begin position="154"/>
        <end position="171"/>
    </location>
</feature>
<feature type="compositionally biased region" description="Basic and acidic residues" evidence="5">
    <location>
        <begin position="440"/>
        <end position="453"/>
    </location>
</feature>
<feature type="compositionally biased region" description="Polar residues" evidence="5">
    <location>
        <begin position="239"/>
        <end position="272"/>
    </location>
</feature>
<feature type="compositionally biased region" description="Basic residues" evidence="5">
    <location>
        <begin position="866"/>
        <end position="885"/>
    </location>
</feature>
<feature type="compositionally biased region" description="Low complexity" evidence="5">
    <location>
        <begin position="415"/>
        <end position="426"/>
    </location>
</feature>
<feature type="compositionally biased region" description="Acidic residues" evidence="5">
    <location>
        <begin position="526"/>
        <end position="546"/>
    </location>
</feature>
<dbReference type="InterPro" id="IPR000571">
    <property type="entry name" value="Znf_CCCH"/>
</dbReference>
<dbReference type="Pfam" id="PF18044">
    <property type="entry name" value="zf-CCCH_4"/>
    <property type="match status" value="1"/>
</dbReference>
<dbReference type="PROSITE" id="PS50103">
    <property type="entry name" value="ZF_C3H1"/>
    <property type="match status" value="1"/>
</dbReference>
<feature type="compositionally biased region" description="Acidic residues" evidence="5">
    <location>
        <begin position="495"/>
        <end position="508"/>
    </location>
</feature>
<feature type="compositionally biased region" description="Basic and acidic residues" evidence="5">
    <location>
        <begin position="172"/>
        <end position="191"/>
    </location>
</feature>
<name>R4WJH8_RIPPE</name>
<feature type="compositionally biased region" description="Low complexity" evidence="5">
    <location>
        <begin position="76"/>
        <end position="85"/>
    </location>
</feature>
<feature type="compositionally biased region" description="Pro residues" evidence="5">
    <location>
        <begin position="620"/>
        <end position="631"/>
    </location>
</feature>
<feature type="compositionally biased region" description="Basic and acidic residues" evidence="5">
    <location>
        <begin position="888"/>
        <end position="901"/>
    </location>
</feature>
<feature type="compositionally biased region" description="Low complexity" evidence="5">
    <location>
        <begin position="947"/>
        <end position="975"/>
    </location>
</feature>
<evidence type="ECO:0000256" key="2">
    <source>
        <dbReference type="ARBA" id="ARBA00022771"/>
    </source>
</evidence>
<feature type="compositionally biased region" description="Basic residues" evidence="5">
    <location>
        <begin position="742"/>
        <end position="751"/>
    </location>
</feature>
<dbReference type="AlphaFoldDB" id="R4WJH8"/>
<keyword evidence="3 4" id="KW-0862">Zinc</keyword>
<feature type="domain" description="C3H1-type" evidence="6">
    <location>
        <begin position="554"/>
        <end position="581"/>
    </location>
</feature>
<feature type="compositionally biased region" description="Basic and acidic residues" evidence="5">
    <location>
        <begin position="1"/>
        <end position="23"/>
    </location>
</feature>